<evidence type="ECO:0008006" key="3">
    <source>
        <dbReference type="Google" id="ProtNLM"/>
    </source>
</evidence>
<evidence type="ECO:0000313" key="1">
    <source>
        <dbReference type="EMBL" id="MBP3944129.1"/>
    </source>
</evidence>
<dbReference type="AlphaFoldDB" id="A0A8T4HB34"/>
<gene>
    <name evidence="1" type="ORF">J5U18_11295</name>
</gene>
<dbReference type="Proteomes" id="UP000679691">
    <property type="component" value="Unassembled WGS sequence"/>
</dbReference>
<dbReference type="RefSeq" id="WP_353547634.1">
    <property type="nucleotide sequence ID" value="NZ_JAGKSB010000013.1"/>
</dbReference>
<sequence>MNYIRIATMAALCLILSSCGVSRQKSLIENLGKCRFDIQSVEQLSVAGNSINKLIGADGINLQSLPSLALYMLRGEIPLDGVVNLKIANNTLKAAAINQFQYKIGFEGAELAEGVVTQKVDLKPGESTVVPVKISANIYKLITDPKISGFLSGAKDKNAKGLFTIKIKPSVNIAGKAIYYPGFITIDKEVSRKILL</sequence>
<evidence type="ECO:0000313" key="2">
    <source>
        <dbReference type="Proteomes" id="UP000679691"/>
    </source>
</evidence>
<dbReference type="Gene3D" id="2.60.40.1820">
    <property type="match status" value="1"/>
</dbReference>
<protein>
    <recommendedName>
        <fullName evidence="3">Late embryogenesis abundant protein</fullName>
    </recommendedName>
</protein>
<name>A0A8T4HB34_9SPHI</name>
<proteinExistence type="predicted"/>
<dbReference type="EMBL" id="JAGKSB010000013">
    <property type="protein sequence ID" value="MBP3944129.1"/>
    <property type="molecule type" value="Genomic_DNA"/>
</dbReference>
<organism evidence="1 2">
    <name type="scientific">Rhinopithecimicrobium faecis</name>
    <dbReference type="NCBI Taxonomy" id="2820698"/>
    <lineage>
        <taxon>Bacteria</taxon>
        <taxon>Pseudomonadati</taxon>
        <taxon>Bacteroidota</taxon>
        <taxon>Sphingobacteriia</taxon>
        <taxon>Sphingobacteriales</taxon>
        <taxon>Sphingobacteriaceae</taxon>
        <taxon>Rhinopithecimicrobium</taxon>
    </lineage>
</organism>
<reference evidence="1" key="1">
    <citation type="submission" date="2021-03" db="EMBL/GenBank/DDBJ databases">
        <authorList>
            <person name="Lu T."/>
            <person name="Wang Q."/>
            <person name="Han X."/>
        </authorList>
    </citation>
    <scope>NUCLEOTIDE SEQUENCE</scope>
    <source>
        <strain evidence="1">WQ 2009</strain>
    </source>
</reference>
<dbReference type="PROSITE" id="PS51257">
    <property type="entry name" value="PROKAR_LIPOPROTEIN"/>
    <property type="match status" value="1"/>
</dbReference>
<keyword evidence="2" id="KW-1185">Reference proteome</keyword>
<accession>A0A8T4HB34</accession>
<comment type="caution">
    <text evidence="1">The sequence shown here is derived from an EMBL/GenBank/DDBJ whole genome shotgun (WGS) entry which is preliminary data.</text>
</comment>